<protein>
    <submittedName>
        <fullName evidence="1">Uncharacterized protein</fullName>
    </submittedName>
</protein>
<dbReference type="AlphaFoldDB" id="A0AAW6FPP1"/>
<accession>A0AAW6FPP1</accession>
<sequence>MSTKMTVWKNQNLSPRERLKRNYEFWSKKCDQIARLYEQKNEYYDKAMKEMICVGREYSEIMAKCRQAREEYFNYVFDGMDAGKSSLKVEGLN</sequence>
<name>A0AAW6FPP1_9BACT</name>
<reference evidence="1" key="1">
    <citation type="submission" date="2023-01" db="EMBL/GenBank/DDBJ databases">
        <title>Human gut microbiome strain richness.</title>
        <authorList>
            <person name="Chen-Liaw A."/>
        </authorList>
    </citation>
    <scope>NUCLEOTIDE SEQUENCE</scope>
    <source>
        <strain evidence="1">RTP21484st1_B7_RTP21484_190118</strain>
    </source>
</reference>
<dbReference type="EMBL" id="JAQMRD010000034">
    <property type="protein sequence ID" value="MDB9224902.1"/>
    <property type="molecule type" value="Genomic_DNA"/>
</dbReference>
<dbReference type="RefSeq" id="WP_195203677.1">
    <property type="nucleotide sequence ID" value="NZ_JADMUD010000015.1"/>
</dbReference>
<organism evidence="1 2">
    <name type="scientific">Odoribacter splanchnicus</name>
    <dbReference type="NCBI Taxonomy" id="28118"/>
    <lineage>
        <taxon>Bacteria</taxon>
        <taxon>Pseudomonadati</taxon>
        <taxon>Bacteroidota</taxon>
        <taxon>Bacteroidia</taxon>
        <taxon>Bacteroidales</taxon>
        <taxon>Odoribacteraceae</taxon>
        <taxon>Odoribacter</taxon>
    </lineage>
</organism>
<comment type="caution">
    <text evidence="1">The sequence shown here is derived from an EMBL/GenBank/DDBJ whole genome shotgun (WGS) entry which is preliminary data.</text>
</comment>
<evidence type="ECO:0000313" key="2">
    <source>
        <dbReference type="Proteomes" id="UP001212263"/>
    </source>
</evidence>
<evidence type="ECO:0000313" key="1">
    <source>
        <dbReference type="EMBL" id="MDB9224902.1"/>
    </source>
</evidence>
<gene>
    <name evidence="1" type="ORF">PN645_18160</name>
</gene>
<proteinExistence type="predicted"/>
<dbReference type="Proteomes" id="UP001212263">
    <property type="component" value="Unassembled WGS sequence"/>
</dbReference>